<dbReference type="EMBL" id="SEKV01000930">
    <property type="protein sequence ID" value="TFY52713.1"/>
    <property type="molecule type" value="Genomic_DNA"/>
</dbReference>
<dbReference type="AlphaFoldDB" id="A0A4Y9XTG9"/>
<protein>
    <submittedName>
        <fullName evidence="1">Uncharacterized protein</fullName>
    </submittedName>
</protein>
<comment type="caution">
    <text evidence="1">The sequence shown here is derived from an EMBL/GenBank/DDBJ whole genome shotgun (WGS) entry which is preliminary data.</text>
</comment>
<name>A0A4Y9XTG9_9APHY</name>
<gene>
    <name evidence="1" type="ORF">EVJ58_g9858</name>
</gene>
<sequence length="250" mass="27535">MLTVQEAVDRFARYVAWCQSRLHPSVQPSTGNSVTPLTSSAAAWPASQLADDDLNTIHVVHAPSRAAPAATSSENLATANGTPELSLSREIVRYKMPVKRPRMATAETIMNDHHAPQFLTAVTTFMRTHSLTFTPQLFDGFGIYAQLRTYLPEIAAASSRNLNNTIRASPPVPPQGRLTGKAARMDFALVRTGEVNERTTGSALEGLRVAHVRAIFTLPDHYPVRWPVRHPLAYVEWMTPFHSIGRTAKS</sequence>
<proteinExistence type="predicted"/>
<accession>A0A4Y9XTG9</accession>
<organism evidence="1 2">
    <name type="scientific">Rhodofomes roseus</name>
    <dbReference type="NCBI Taxonomy" id="34475"/>
    <lineage>
        <taxon>Eukaryota</taxon>
        <taxon>Fungi</taxon>
        <taxon>Dikarya</taxon>
        <taxon>Basidiomycota</taxon>
        <taxon>Agaricomycotina</taxon>
        <taxon>Agaricomycetes</taxon>
        <taxon>Polyporales</taxon>
        <taxon>Rhodofomes</taxon>
    </lineage>
</organism>
<evidence type="ECO:0000313" key="2">
    <source>
        <dbReference type="Proteomes" id="UP000298390"/>
    </source>
</evidence>
<dbReference type="Proteomes" id="UP000298390">
    <property type="component" value="Unassembled WGS sequence"/>
</dbReference>
<reference evidence="1 2" key="1">
    <citation type="submission" date="2019-01" db="EMBL/GenBank/DDBJ databases">
        <title>Genome sequencing of the rare red list fungi Fomitopsis rosea.</title>
        <authorList>
            <person name="Buettner E."/>
            <person name="Kellner H."/>
        </authorList>
    </citation>
    <scope>NUCLEOTIDE SEQUENCE [LARGE SCALE GENOMIC DNA]</scope>
    <source>
        <strain evidence="1 2">DSM 105464</strain>
    </source>
</reference>
<evidence type="ECO:0000313" key="1">
    <source>
        <dbReference type="EMBL" id="TFY52713.1"/>
    </source>
</evidence>